<comment type="caution">
    <text evidence="2">The sequence shown here is derived from an EMBL/GenBank/DDBJ whole genome shotgun (WGS) entry which is preliminary data.</text>
</comment>
<evidence type="ECO:0000256" key="1">
    <source>
        <dbReference type="SAM" id="Phobius"/>
    </source>
</evidence>
<protein>
    <submittedName>
        <fullName evidence="2">Uncharacterized protein</fullName>
    </submittedName>
</protein>
<dbReference type="Proteomes" id="UP000551353">
    <property type="component" value="Unassembled WGS sequence"/>
</dbReference>
<accession>A0ABR6IFM5</accession>
<feature type="transmembrane region" description="Helical" evidence="1">
    <location>
        <begin position="20"/>
        <end position="40"/>
    </location>
</feature>
<reference evidence="2 3" key="1">
    <citation type="submission" date="2020-08" db="EMBL/GenBank/DDBJ databases">
        <title>Genomic Encyclopedia of Type Strains, Phase IV (KMG-V): Genome sequencing to study the core and pangenomes of soil and plant-associated prokaryotes.</title>
        <authorList>
            <person name="Whitman W."/>
        </authorList>
    </citation>
    <scope>NUCLEOTIDE SEQUENCE [LARGE SCALE GENOMIC DNA]</scope>
    <source>
        <strain evidence="2 3">SEMIA 4087</strain>
    </source>
</reference>
<proteinExistence type="predicted"/>
<keyword evidence="1" id="KW-1133">Transmembrane helix</keyword>
<gene>
    <name evidence="2" type="ORF">GGD56_000370</name>
</gene>
<evidence type="ECO:0000313" key="3">
    <source>
        <dbReference type="Proteomes" id="UP000551353"/>
    </source>
</evidence>
<keyword evidence="1" id="KW-0472">Membrane</keyword>
<sequence length="41" mass="4841">MTDDIPDHSDHPSEKRWPRAFWLAWAALIALPVVIIWIWAD</sequence>
<dbReference type="EMBL" id="JACIFX010000001">
    <property type="protein sequence ID" value="MBB4226550.1"/>
    <property type="molecule type" value="Genomic_DNA"/>
</dbReference>
<name>A0ABR6IFM5_9HYPH</name>
<organism evidence="2 3">
    <name type="scientific">Rhizobium mongolense</name>
    <dbReference type="NCBI Taxonomy" id="57676"/>
    <lineage>
        <taxon>Bacteria</taxon>
        <taxon>Pseudomonadati</taxon>
        <taxon>Pseudomonadota</taxon>
        <taxon>Alphaproteobacteria</taxon>
        <taxon>Hyphomicrobiales</taxon>
        <taxon>Rhizobiaceae</taxon>
        <taxon>Rhizobium/Agrobacterium group</taxon>
        <taxon>Rhizobium</taxon>
    </lineage>
</organism>
<keyword evidence="3" id="KW-1185">Reference proteome</keyword>
<evidence type="ECO:0000313" key="2">
    <source>
        <dbReference type="EMBL" id="MBB4226550.1"/>
    </source>
</evidence>
<dbReference type="RefSeq" id="WP_022712815.1">
    <property type="nucleotide sequence ID" value="NZ_JACIFX010000001.1"/>
</dbReference>
<keyword evidence="1" id="KW-0812">Transmembrane</keyword>